<feature type="compositionally biased region" description="Basic and acidic residues" evidence="9">
    <location>
        <begin position="176"/>
        <end position="188"/>
    </location>
</feature>
<evidence type="ECO:0000259" key="10">
    <source>
        <dbReference type="PROSITE" id="PS50157"/>
    </source>
</evidence>
<dbReference type="GO" id="GO:0003700">
    <property type="term" value="F:DNA-binding transcription factor activity"/>
    <property type="evidence" value="ECO:0007669"/>
    <property type="project" value="TreeGrafter"/>
</dbReference>
<dbReference type="PANTHER" id="PTHR24404">
    <property type="entry name" value="ZINC FINGER PROTEIN"/>
    <property type="match status" value="1"/>
</dbReference>
<dbReference type="GO" id="GO:0000978">
    <property type="term" value="F:RNA polymerase II cis-regulatory region sequence-specific DNA binding"/>
    <property type="evidence" value="ECO:0007669"/>
    <property type="project" value="TreeGrafter"/>
</dbReference>
<protein>
    <submittedName>
        <fullName evidence="11">AGAP011405-PA-like protein</fullName>
    </submittedName>
</protein>
<dbReference type="SUPFAM" id="SSF57667">
    <property type="entry name" value="beta-beta-alpha zinc fingers"/>
    <property type="match status" value="1"/>
</dbReference>
<keyword evidence="4 8" id="KW-0863">Zinc-finger</keyword>
<sequence length="374" mass="42510">MASNGVAIENICRYCLSKNGLALLSKTVETAFSREDVEYCTGIKLVYVSAKNNISITCVATGPAGRAIQPLESPDVVWSHNDVITLDNSESNDSTSQPVPDEKSNTVFRNVIEKHSSTETEAIEIFDQPEVQTLDDDDSDYSMPSLYGEANEESLNDRKKNEAEKEKSTKCPSENGTEKQSIDRECNEQKNWDSSTYWWKRSALPPDADDSDDSITSLCTEWTAKYSGRPDFEYDGISSGKEISGVCSYCGLKTNNATSHEKRRHNVVKKLVCPHCPKRFAEKFYLKEHINTRHERRIMFTCEQCGKGFVSRDSLFYHTVNSHKKSAVYECKTCHRKLKSWDGYNKHLKEHSLSVLKCEDCGKLYKNMYEIERS</sequence>
<evidence type="ECO:0000256" key="4">
    <source>
        <dbReference type="ARBA" id="ARBA00022771"/>
    </source>
</evidence>
<feature type="region of interest" description="Disordered" evidence="9">
    <location>
        <begin position="119"/>
        <end position="188"/>
    </location>
</feature>
<keyword evidence="2" id="KW-0479">Metal-binding</keyword>
<evidence type="ECO:0000313" key="12">
    <source>
        <dbReference type="EnsemblMetazoa" id="ASIC017282-PA"/>
    </source>
</evidence>
<comment type="subcellular location">
    <subcellularLocation>
        <location evidence="1">Nucleus</location>
    </subcellularLocation>
</comment>
<feature type="region of interest" description="Disordered" evidence="9">
    <location>
        <begin position="87"/>
        <end position="106"/>
    </location>
</feature>
<dbReference type="PROSITE" id="PS50157">
    <property type="entry name" value="ZINC_FINGER_C2H2_2"/>
    <property type="match status" value="2"/>
</dbReference>
<evidence type="ECO:0000256" key="7">
    <source>
        <dbReference type="ARBA" id="ARBA00023242"/>
    </source>
</evidence>
<feature type="compositionally biased region" description="Basic and acidic residues" evidence="9">
    <location>
        <begin position="155"/>
        <end position="169"/>
    </location>
</feature>
<dbReference type="AlphaFoldDB" id="A0A084WFY4"/>
<dbReference type="EMBL" id="KE525343">
    <property type="protein sequence ID" value="KFB49128.1"/>
    <property type="molecule type" value="Genomic_DNA"/>
</dbReference>
<proteinExistence type="predicted"/>
<dbReference type="VEuPathDB" id="VectorBase:ASIS004421"/>
<dbReference type="GO" id="GO:0005634">
    <property type="term" value="C:nucleus"/>
    <property type="evidence" value="ECO:0007669"/>
    <property type="project" value="UniProtKB-SubCell"/>
</dbReference>
<dbReference type="SMART" id="SM00355">
    <property type="entry name" value="ZnF_C2H2"/>
    <property type="match status" value="4"/>
</dbReference>
<dbReference type="EMBL" id="ATLV01023413">
    <property type="status" value="NOT_ANNOTATED_CDS"/>
    <property type="molecule type" value="Genomic_DNA"/>
</dbReference>
<name>A0A084WFY4_ANOSI</name>
<dbReference type="InterPro" id="IPR013087">
    <property type="entry name" value="Znf_C2H2_type"/>
</dbReference>
<organism evidence="11">
    <name type="scientific">Anopheles sinensis</name>
    <name type="common">Mosquito</name>
    <dbReference type="NCBI Taxonomy" id="74873"/>
    <lineage>
        <taxon>Eukaryota</taxon>
        <taxon>Metazoa</taxon>
        <taxon>Ecdysozoa</taxon>
        <taxon>Arthropoda</taxon>
        <taxon>Hexapoda</taxon>
        <taxon>Insecta</taxon>
        <taxon>Pterygota</taxon>
        <taxon>Neoptera</taxon>
        <taxon>Endopterygota</taxon>
        <taxon>Diptera</taxon>
        <taxon>Nematocera</taxon>
        <taxon>Culicoidea</taxon>
        <taxon>Culicidae</taxon>
        <taxon>Anophelinae</taxon>
        <taxon>Anopheles</taxon>
    </lineage>
</organism>
<dbReference type="PROSITE" id="PS00028">
    <property type="entry name" value="ZINC_FINGER_C2H2_1"/>
    <property type="match status" value="2"/>
</dbReference>
<dbReference type="OMA" id="NTRHERR"/>
<reference evidence="11 13" key="1">
    <citation type="journal article" date="2014" name="BMC Genomics">
        <title>Genome sequence of Anopheles sinensis provides insight into genetics basis of mosquito competence for malaria parasites.</title>
        <authorList>
            <person name="Zhou D."/>
            <person name="Zhang D."/>
            <person name="Ding G."/>
            <person name="Shi L."/>
            <person name="Hou Q."/>
            <person name="Ye Y."/>
            <person name="Xu Y."/>
            <person name="Zhou H."/>
            <person name="Xiong C."/>
            <person name="Li S."/>
            <person name="Yu J."/>
            <person name="Hong S."/>
            <person name="Yu X."/>
            <person name="Zou P."/>
            <person name="Chen C."/>
            <person name="Chang X."/>
            <person name="Wang W."/>
            <person name="Lv Y."/>
            <person name="Sun Y."/>
            <person name="Ma L."/>
            <person name="Shen B."/>
            <person name="Zhu C."/>
        </authorList>
    </citation>
    <scope>NUCLEOTIDE SEQUENCE [LARGE SCALE GENOMIC DNA]</scope>
</reference>
<dbReference type="PANTHER" id="PTHR24404:SF114">
    <property type="entry name" value="KLUMPFUSS, ISOFORM B-RELATED"/>
    <property type="match status" value="1"/>
</dbReference>
<feature type="compositionally biased region" description="Polar residues" evidence="9">
    <location>
        <begin position="87"/>
        <end position="98"/>
    </location>
</feature>
<keyword evidence="13" id="KW-1185">Reference proteome</keyword>
<dbReference type="GO" id="GO:0008270">
    <property type="term" value="F:zinc ion binding"/>
    <property type="evidence" value="ECO:0007669"/>
    <property type="project" value="UniProtKB-KW"/>
</dbReference>
<evidence type="ECO:0000256" key="1">
    <source>
        <dbReference type="ARBA" id="ARBA00004123"/>
    </source>
</evidence>
<gene>
    <name evidence="11" type="ORF">ZHAS_00017282</name>
</gene>
<evidence type="ECO:0000256" key="6">
    <source>
        <dbReference type="ARBA" id="ARBA00023125"/>
    </source>
</evidence>
<evidence type="ECO:0000256" key="5">
    <source>
        <dbReference type="ARBA" id="ARBA00022833"/>
    </source>
</evidence>
<keyword evidence="5" id="KW-0862">Zinc</keyword>
<keyword evidence="6" id="KW-0238">DNA-binding</keyword>
<dbReference type="Proteomes" id="UP000030765">
    <property type="component" value="Unassembled WGS sequence"/>
</dbReference>
<reference evidence="12" key="2">
    <citation type="submission" date="2020-05" db="UniProtKB">
        <authorList>
            <consortium name="EnsemblMetazoa"/>
        </authorList>
    </citation>
    <scope>IDENTIFICATION</scope>
</reference>
<dbReference type="GO" id="GO:0006357">
    <property type="term" value="P:regulation of transcription by RNA polymerase II"/>
    <property type="evidence" value="ECO:0007669"/>
    <property type="project" value="TreeGrafter"/>
</dbReference>
<keyword evidence="7" id="KW-0539">Nucleus</keyword>
<evidence type="ECO:0000313" key="13">
    <source>
        <dbReference type="Proteomes" id="UP000030765"/>
    </source>
</evidence>
<dbReference type="Gene3D" id="3.30.160.60">
    <property type="entry name" value="Classic Zinc Finger"/>
    <property type="match status" value="2"/>
</dbReference>
<evidence type="ECO:0000256" key="8">
    <source>
        <dbReference type="PROSITE-ProRule" id="PRU00042"/>
    </source>
</evidence>
<evidence type="ECO:0000256" key="9">
    <source>
        <dbReference type="SAM" id="MobiDB-lite"/>
    </source>
</evidence>
<evidence type="ECO:0000313" key="11">
    <source>
        <dbReference type="EMBL" id="KFB49128.1"/>
    </source>
</evidence>
<dbReference type="InterPro" id="IPR050589">
    <property type="entry name" value="Ikaros_C2H2-ZF"/>
</dbReference>
<dbReference type="InterPro" id="IPR036236">
    <property type="entry name" value="Znf_C2H2_sf"/>
</dbReference>
<dbReference type="VEuPathDB" id="VectorBase:ASIC017282"/>
<dbReference type="Pfam" id="PF00096">
    <property type="entry name" value="zf-C2H2"/>
    <property type="match status" value="2"/>
</dbReference>
<feature type="domain" description="C2H2-type" evidence="10">
    <location>
        <begin position="271"/>
        <end position="294"/>
    </location>
</feature>
<dbReference type="OrthoDB" id="7731699at2759"/>
<keyword evidence="3" id="KW-0677">Repeat</keyword>
<dbReference type="EnsemblMetazoa" id="ASIC017282-RA">
    <property type="protein sequence ID" value="ASIC017282-PA"/>
    <property type="gene ID" value="ASIC017282"/>
</dbReference>
<dbReference type="STRING" id="74873.A0A084WFY4"/>
<evidence type="ECO:0000256" key="3">
    <source>
        <dbReference type="ARBA" id="ARBA00022737"/>
    </source>
</evidence>
<accession>A0A084WFY4</accession>
<evidence type="ECO:0000256" key="2">
    <source>
        <dbReference type="ARBA" id="ARBA00022723"/>
    </source>
</evidence>
<feature type="domain" description="C2H2-type" evidence="10">
    <location>
        <begin position="300"/>
        <end position="323"/>
    </location>
</feature>